<feature type="compositionally biased region" description="Basic residues" evidence="1">
    <location>
        <begin position="21"/>
        <end position="32"/>
    </location>
</feature>
<protein>
    <submittedName>
        <fullName evidence="2">Uncharacterized protein</fullName>
    </submittedName>
</protein>
<name>A0A0A8ZLG1_ARUDO</name>
<reference evidence="2" key="1">
    <citation type="submission" date="2014-09" db="EMBL/GenBank/DDBJ databases">
        <authorList>
            <person name="Magalhaes I.L.F."/>
            <person name="Oliveira U."/>
            <person name="Santos F.R."/>
            <person name="Vidigal T.H.D.A."/>
            <person name="Brescovit A.D."/>
            <person name="Santos A.J."/>
        </authorList>
    </citation>
    <scope>NUCLEOTIDE SEQUENCE</scope>
    <source>
        <tissue evidence="2">Shoot tissue taken approximately 20 cm above the soil surface</tissue>
    </source>
</reference>
<sequence>MNNNIGRPKLEGTIALPPSGQKKRTGRQICHR</sequence>
<reference evidence="2" key="2">
    <citation type="journal article" date="2015" name="Data Brief">
        <title>Shoot transcriptome of the giant reed, Arundo donax.</title>
        <authorList>
            <person name="Barrero R.A."/>
            <person name="Guerrero F.D."/>
            <person name="Moolhuijzen P."/>
            <person name="Goolsby J.A."/>
            <person name="Tidwell J."/>
            <person name="Bellgard S.E."/>
            <person name="Bellgard M.I."/>
        </authorList>
    </citation>
    <scope>NUCLEOTIDE SEQUENCE</scope>
    <source>
        <tissue evidence="2">Shoot tissue taken approximately 20 cm above the soil surface</tissue>
    </source>
</reference>
<organism evidence="2">
    <name type="scientific">Arundo donax</name>
    <name type="common">Giant reed</name>
    <name type="synonym">Donax arundinaceus</name>
    <dbReference type="NCBI Taxonomy" id="35708"/>
    <lineage>
        <taxon>Eukaryota</taxon>
        <taxon>Viridiplantae</taxon>
        <taxon>Streptophyta</taxon>
        <taxon>Embryophyta</taxon>
        <taxon>Tracheophyta</taxon>
        <taxon>Spermatophyta</taxon>
        <taxon>Magnoliopsida</taxon>
        <taxon>Liliopsida</taxon>
        <taxon>Poales</taxon>
        <taxon>Poaceae</taxon>
        <taxon>PACMAD clade</taxon>
        <taxon>Arundinoideae</taxon>
        <taxon>Arundineae</taxon>
        <taxon>Arundo</taxon>
    </lineage>
</organism>
<evidence type="ECO:0000256" key="1">
    <source>
        <dbReference type="SAM" id="MobiDB-lite"/>
    </source>
</evidence>
<proteinExistence type="predicted"/>
<evidence type="ECO:0000313" key="2">
    <source>
        <dbReference type="EMBL" id="JAD38538.1"/>
    </source>
</evidence>
<dbReference type="EMBL" id="GBRH01259357">
    <property type="protein sequence ID" value="JAD38538.1"/>
    <property type="molecule type" value="Transcribed_RNA"/>
</dbReference>
<feature type="region of interest" description="Disordered" evidence="1">
    <location>
        <begin position="1"/>
        <end position="32"/>
    </location>
</feature>
<dbReference type="AlphaFoldDB" id="A0A0A8ZLG1"/>
<accession>A0A0A8ZLG1</accession>